<dbReference type="InterPro" id="IPR002880">
    <property type="entry name" value="Pyrv_Fd/Flavodoxin_OxRdtase_N"/>
</dbReference>
<dbReference type="SMART" id="SM00890">
    <property type="entry name" value="EKR"/>
    <property type="match status" value="1"/>
</dbReference>
<dbReference type="AlphaFoldDB" id="A0A5Q2RNJ4"/>
<evidence type="ECO:0000256" key="8">
    <source>
        <dbReference type="ARBA" id="ARBA00023014"/>
    </source>
</evidence>
<feature type="binding site" evidence="12">
    <location>
        <position position="700"/>
    </location>
    <ligand>
        <name>[4Fe-4S] cluster</name>
        <dbReference type="ChEBI" id="CHEBI:49883"/>
        <label>1</label>
    </ligand>
</feature>
<dbReference type="FunFam" id="3.40.50.970:FF:000012">
    <property type="entry name" value="Pyruvate:ferredoxin (Flavodoxin) oxidoreductase"/>
    <property type="match status" value="1"/>
</dbReference>
<feature type="site" description="Important for catalytic activity" evidence="11">
    <location>
        <position position="1014"/>
    </location>
</feature>
<feature type="binding site" evidence="10">
    <location>
        <position position="114"/>
    </location>
    <ligand>
        <name>pyruvate</name>
        <dbReference type="ChEBI" id="CHEBI:15361"/>
    </ligand>
</feature>
<keyword evidence="8 12" id="KW-0411">Iron-sulfur</keyword>
<accession>A0A5Q2RNJ4</accession>
<dbReference type="CDD" id="cd03377">
    <property type="entry name" value="TPP_PFOR_PNO"/>
    <property type="match status" value="1"/>
</dbReference>
<dbReference type="Pfam" id="PF02775">
    <property type="entry name" value="TPP_enzyme_C"/>
    <property type="match status" value="1"/>
</dbReference>
<reference evidence="15 16" key="1">
    <citation type="submission" date="2019-11" db="EMBL/GenBank/DDBJ databases">
        <authorList>
            <person name="He Y."/>
        </authorList>
    </citation>
    <scope>NUCLEOTIDE SEQUENCE [LARGE SCALE GENOMIC DNA]</scope>
    <source>
        <strain evidence="15 16">SCSIO 58843</strain>
    </source>
</reference>
<evidence type="ECO:0000313" key="15">
    <source>
        <dbReference type="EMBL" id="QGG95667.1"/>
    </source>
</evidence>
<feature type="binding site" evidence="12">
    <location>
        <position position="830"/>
    </location>
    <ligand>
        <name>[4Fe-4S] cluster</name>
        <dbReference type="ChEBI" id="CHEBI:49883"/>
        <label>3</label>
    </ligand>
</feature>
<feature type="binding site" evidence="10">
    <location>
        <begin position="980"/>
        <end position="983"/>
    </location>
    <ligand>
        <name>thiamine diphosphate</name>
        <dbReference type="ChEBI" id="CHEBI:58937"/>
    </ligand>
</feature>
<dbReference type="KEGG" id="atq:GH723_11480"/>
<keyword evidence="2 9" id="KW-0813">Transport</keyword>
<evidence type="ECO:0000256" key="3">
    <source>
        <dbReference type="ARBA" id="ARBA00022485"/>
    </source>
</evidence>
<dbReference type="InterPro" id="IPR029061">
    <property type="entry name" value="THDP-binding"/>
</dbReference>
<organism evidence="15 16">
    <name type="scientific">Actinomarinicola tropica</name>
    <dbReference type="NCBI Taxonomy" id="2789776"/>
    <lineage>
        <taxon>Bacteria</taxon>
        <taxon>Bacillati</taxon>
        <taxon>Actinomycetota</taxon>
        <taxon>Acidimicrobiia</taxon>
        <taxon>Acidimicrobiales</taxon>
        <taxon>Iamiaceae</taxon>
        <taxon>Actinomarinicola</taxon>
    </lineage>
</organism>
<dbReference type="InterPro" id="IPR037112">
    <property type="entry name" value="Pyrv-flavodox_OxR_EKR_sf"/>
</dbReference>
<evidence type="ECO:0000256" key="13">
    <source>
        <dbReference type="SAM" id="MobiDB-lite"/>
    </source>
</evidence>
<evidence type="ECO:0000256" key="2">
    <source>
        <dbReference type="ARBA" id="ARBA00022448"/>
    </source>
</evidence>
<feature type="binding site" evidence="12">
    <location>
        <position position="697"/>
    </location>
    <ligand>
        <name>[4Fe-4S] cluster</name>
        <dbReference type="ChEBI" id="CHEBI:49883"/>
        <label>1</label>
    </ligand>
</feature>
<dbReference type="Proteomes" id="UP000334019">
    <property type="component" value="Chromosome"/>
</dbReference>
<dbReference type="GO" id="GO:0005506">
    <property type="term" value="F:iron ion binding"/>
    <property type="evidence" value="ECO:0007669"/>
    <property type="project" value="InterPro"/>
</dbReference>
<feature type="binding site" evidence="12">
    <location>
        <position position="703"/>
    </location>
    <ligand>
        <name>[4Fe-4S] cluster</name>
        <dbReference type="ChEBI" id="CHEBI:49883"/>
        <label>1</label>
    </ligand>
</feature>
<dbReference type="RefSeq" id="WP_153759773.1">
    <property type="nucleotide sequence ID" value="NZ_CP045851.1"/>
</dbReference>
<feature type="binding site" evidence="12">
    <location>
        <position position="759"/>
    </location>
    <ligand>
        <name>[4Fe-4S] cluster</name>
        <dbReference type="ChEBI" id="CHEBI:49883"/>
        <label>2</label>
    </ligand>
</feature>
<feature type="binding site" evidence="10">
    <location>
        <position position="64"/>
    </location>
    <ligand>
        <name>thiamine diphosphate</name>
        <dbReference type="ChEBI" id="CHEBI:58937"/>
    </ligand>
</feature>
<dbReference type="Gene3D" id="3.40.50.920">
    <property type="match status" value="1"/>
</dbReference>
<dbReference type="InterPro" id="IPR033412">
    <property type="entry name" value="PFOR_II"/>
</dbReference>
<dbReference type="SUPFAM" id="SSF53323">
    <property type="entry name" value="Pyruvate-ferredoxin oxidoreductase, PFOR, domain III"/>
    <property type="match status" value="1"/>
</dbReference>
<evidence type="ECO:0000256" key="10">
    <source>
        <dbReference type="PIRSR" id="PIRSR000159-1"/>
    </source>
</evidence>
<feature type="region of interest" description="Disordered" evidence="13">
    <location>
        <begin position="1191"/>
        <end position="1211"/>
    </location>
</feature>
<feature type="site" description="Important for catalytic activity" evidence="11">
    <location>
        <position position="64"/>
    </location>
</feature>
<dbReference type="SUPFAM" id="SSF52518">
    <property type="entry name" value="Thiamin diphosphate-binding fold (THDP-binding)"/>
    <property type="match status" value="2"/>
</dbReference>
<evidence type="ECO:0000256" key="11">
    <source>
        <dbReference type="PIRSR" id="PIRSR000159-2"/>
    </source>
</evidence>
<comment type="similarity">
    <text evidence="1 9">Belongs to the pyruvate:ferredoxin/flavodoxin oxidoreductase family.</text>
</comment>
<dbReference type="GO" id="GO:0000287">
    <property type="term" value="F:magnesium ion binding"/>
    <property type="evidence" value="ECO:0007669"/>
    <property type="project" value="UniProtKB-ARBA"/>
</dbReference>
<dbReference type="PROSITE" id="PS00198">
    <property type="entry name" value="4FE4S_FER_1"/>
    <property type="match status" value="1"/>
</dbReference>
<dbReference type="InterPro" id="IPR011766">
    <property type="entry name" value="TPP_enzyme_TPP-bd"/>
</dbReference>
<dbReference type="PANTHER" id="PTHR32154">
    <property type="entry name" value="PYRUVATE-FLAVODOXIN OXIDOREDUCTASE-RELATED"/>
    <property type="match status" value="1"/>
</dbReference>
<evidence type="ECO:0000256" key="4">
    <source>
        <dbReference type="ARBA" id="ARBA00022723"/>
    </source>
</evidence>
<dbReference type="InterPro" id="IPR002869">
    <property type="entry name" value="Pyrv_flavodox_OxRed_cen"/>
</dbReference>
<dbReference type="PIRSF" id="PIRSF000159">
    <property type="entry name" value="NifJ"/>
    <property type="match status" value="1"/>
</dbReference>
<dbReference type="FunFam" id="3.40.50.920:FF:000007">
    <property type="entry name" value="Pyruvate:ferredoxin (Flavodoxin) oxidoreductase"/>
    <property type="match status" value="1"/>
</dbReference>
<dbReference type="FunFam" id="3.40.920.10:FF:000001">
    <property type="entry name" value="Pyruvate:ferredoxin (Flavodoxin) oxidoreductase"/>
    <property type="match status" value="1"/>
</dbReference>
<feature type="binding site" evidence="10">
    <location>
        <begin position="1009"/>
        <end position="1014"/>
    </location>
    <ligand>
        <name>thiamine diphosphate</name>
        <dbReference type="ChEBI" id="CHEBI:58937"/>
    </ligand>
</feature>
<comment type="cofactor">
    <cofactor evidence="12">
        <name>[4Fe-4S] cluster</name>
        <dbReference type="ChEBI" id="CHEBI:49883"/>
    </cofactor>
    <text evidence="12">Binds 3 [4Fe-4S] clusters per subunit.</text>
</comment>
<feature type="binding site" evidence="10">
    <location>
        <position position="855"/>
    </location>
    <ligand>
        <name>thiamine diphosphate</name>
        <dbReference type="ChEBI" id="CHEBI:58937"/>
    </ligand>
</feature>
<dbReference type="InterPro" id="IPR019752">
    <property type="entry name" value="Pyrv/ketoisovalerate_OxRed_cat"/>
</dbReference>
<evidence type="ECO:0000256" key="9">
    <source>
        <dbReference type="PIRNR" id="PIRNR000159"/>
    </source>
</evidence>
<dbReference type="SUPFAM" id="SSF54862">
    <property type="entry name" value="4Fe-4S ferredoxins"/>
    <property type="match status" value="1"/>
</dbReference>
<dbReference type="EMBL" id="CP045851">
    <property type="protein sequence ID" value="QGG95667.1"/>
    <property type="molecule type" value="Genomic_DNA"/>
</dbReference>
<dbReference type="Pfam" id="PF12838">
    <property type="entry name" value="Fer4_7"/>
    <property type="match status" value="1"/>
</dbReference>
<keyword evidence="6 9" id="KW-0560">Oxidoreductase</keyword>
<feature type="binding site" evidence="12">
    <location>
        <position position="753"/>
    </location>
    <ligand>
        <name>[4Fe-4S] cluster</name>
        <dbReference type="ChEBI" id="CHEBI:49883"/>
        <label>2</label>
    </ligand>
</feature>
<name>A0A5Q2RNJ4_9ACTN</name>
<dbReference type="Pfam" id="PF01855">
    <property type="entry name" value="POR_N"/>
    <property type="match status" value="1"/>
</dbReference>
<dbReference type="CDD" id="cd07034">
    <property type="entry name" value="TPP_PYR_PFOR_IOR-alpha_like"/>
    <property type="match status" value="1"/>
</dbReference>
<evidence type="ECO:0000256" key="1">
    <source>
        <dbReference type="ARBA" id="ARBA00009032"/>
    </source>
</evidence>
<feature type="binding site" evidence="12">
    <location>
        <position position="855"/>
    </location>
    <ligand>
        <name>[4Fe-4S] cluster</name>
        <dbReference type="ChEBI" id="CHEBI:49883"/>
        <label>3</label>
    </ligand>
</feature>
<dbReference type="InterPro" id="IPR011895">
    <property type="entry name" value="Pyrv_flavodox_OxRed"/>
</dbReference>
<keyword evidence="5 9" id="KW-0249">Electron transport</keyword>
<dbReference type="Pfam" id="PF10371">
    <property type="entry name" value="EKR"/>
    <property type="match status" value="1"/>
</dbReference>
<feature type="site" description="Important for catalytic activity" evidence="11">
    <location>
        <position position="114"/>
    </location>
</feature>
<dbReference type="GO" id="GO:0006979">
    <property type="term" value="P:response to oxidative stress"/>
    <property type="evidence" value="ECO:0007669"/>
    <property type="project" value="TreeGrafter"/>
</dbReference>
<evidence type="ECO:0000259" key="14">
    <source>
        <dbReference type="SMART" id="SM00890"/>
    </source>
</evidence>
<feature type="binding site" evidence="12">
    <location>
        <position position="763"/>
    </location>
    <ligand>
        <name>[4Fe-4S] cluster</name>
        <dbReference type="ChEBI" id="CHEBI:49883"/>
        <label>1</label>
    </ligand>
</feature>
<dbReference type="InterPro" id="IPR019456">
    <property type="entry name" value="Pyrv-flavodox_OxRtase_EKR"/>
</dbReference>
<feature type="binding site" evidence="12">
    <location>
        <position position="827"/>
    </location>
    <ligand>
        <name>[4Fe-4S] cluster</name>
        <dbReference type="ChEBI" id="CHEBI:49883"/>
        <label>3</label>
    </ligand>
</feature>
<dbReference type="Pfam" id="PF17147">
    <property type="entry name" value="PFOR_II"/>
    <property type="match status" value="1"/>
</dbReference>
<dbReference type="Gene3D" id="3.30.70.20">
    <property type="match status" value="1"/>
</dbReference>
<evidence type="ECO:0000256" key="6">
    <source>
        <dbReference type="ARBA" id="ARBA00023002"/>
    </source>
</evidence>
<feature type="binding site" evidence="10">
    <location>
        <position position="832"/>
    </location>
    <ligand>
        <name>thiamine diphosphate</name>
        <dbReference type="ChEBI" id="CHEBI:58937"/>
    </ligand>
</feature>
<dbReference type="SUPFAM" id="SSF52922">
    <property type="entry name" value="TK C-terminal domain-like"/>
    <property type="match status" value="1"/>
</dbReference>
<evidence type="ECO:0000313" key="16">
    <source>
        <dbReference type="Proteomes" id="UP000334019"/>
    </source>
</evidence>
<gene>
    <name evidence="15" type="primary">nifJ</name>
    <name evidence="15" type="ORF">GH723_11480</name>
</gene>
<dbReference type="Gene3D" id="3.40.920.10">
    <property type="entry name" value="Pyruvate-ferredoxin oxidoreductase, PFOR, domain III"/>
    <property type="match status" value="1"/>
</dbReference>
<protein>
    <submittedName>
        <fullName evidence="15">Pyruvate:ferredoxin (Flavodoxin) oxidoreductase</fullName>
    </submittedName>
</protein>
<keyword evidence="3 12" id="KW-0004">4Fe-4S</keyword>
<dbReference type="FunFam" id="3.30.70.20:FF:000022">
    <property type="entry name" value="Pyruvate:ferredoxin (Flavodoxin) oxidoreductase"/>
    <property type="match status" value="1"/>
</dbReference>
<proteinExistence type="inferred from homology"/>
<feature type="site" description="Important for catalytic activity" evidence="11">
    <location>
        <position position="31"/>
    </location>
</feature>
<feature type="binding site" evidence="10">
    <location>
        <position position="31"/>
    </location>
    <ligand>
        <name>pyruvate</name>
        <dbReference type="ChEBI" id="CHEBI:15361"/>
    </ligand>
</feature>
<sequence>MDQQWKCLDGNEAAARVAYALSEVIALYPITPSSPMGEHSDDWASAGRPNLWGAVPDIIEMQSEGGAAGALHGALQKGALATTFTASQGLLLMIPNMFKIAGELTPAVIHVAARSIATHALSIFGDHSDVMHARATGWTMLSAGSVQEAHDFALVAHAATLRSRVPVLHFFDGFRTSHEIDKIALLGDDDISALVRDDDVAAFRSRALDPSSPVLRGTAQNPDVFFQAREASNPFHLAVPGIVQDVFDELADRTGRRYGLVEYHGAPDAERVVVVMGSAAGALEETVDALVAAGEPVGMVRVRLFQPFPSEQLLAALPPTVRAIAVLDRTKEPGAVGEPLYLSVVAALGEAMDVAEPPFGQTPRVTGGRYGLSSKEVTPSMLKPVFDDLASARPRRHFTVGIHDDVTNLSLPIDAGFTHPRPDGEVQAVFHGLGADGTVGANKSSVKIIGEHTDLFAQGYFVYDSKKSGSVTVSHLRFGPEPIRSTYLIDGADFVACHQFGLLEKVKVLSTARHGATFLLNAPFGPEEVWDHLPAEVQREILDKDIDLWVIDAYAVAAEAGMGNRLNTVMQPCFFQLSGVLPADVAVAKIKESVEATYARRGRAVVERNFAAIDSALEHLHRVEVPAAASSERTLATGVPEMAPEFVERVTAALMRGDGDLLPVSALPVDGTFPTGTAAYEKRSIAKEIPIWDPDICIDCGKCAMVCPHATIRMKVFGEDVAAGLPEEVPHKAFRSKDLPGHRLTIQVAPDDCTGCGVCVDVCPAKSKTEIGRKAINMEPAMVHRDLERRRWDRFLEIPQLDRDLLPHDNVKGSQALQPLFEFSGACAGCGETPYIRLATQLFGDRMVVANATGCSSIYGGNLPTTPWTTNDEGRGPAWSNSLFEDNAEFGLGMRLGLDAQDRVARGILGRLQLPIGSDLVRAILDNPQETEPQIREQRRLVDQLVERLGQLGGHDAADARRLSAIAGSLVRQSIWLIGGDGWAYDIGFGGLDHVLSSGRNVNVLVLDTEVYSNTGGQASKATQRAAVAKFASGGKATGKKDLGAIARAYGNVYVAQISMGANELQTTKALLEADAWPGPSLVIAYSTCIAHGIDMSTSMSHQKDAVKSGYWPLYRFHPSEIEDGQPFRLDSSAPSIPVTDFVSSETRYAILQRTDPARARELGELLQADVDERWRYYAQLASMERTIPHLDHDDEVPGMADTTADPGREG</sequence>
<dbReference type="NCBIfam" id="TIGR02176">
    <property type="entry name" value="pyruv_ox_red"/>
    <property type="match status" value="1"/>
</dbReference>
<dbReference type="GO" id="GO:0016903">
    <property type="term" value="F:oxidoreductase activity, acting on the aldehyde or oxo group of donors"/>
    <property type="evidence" value="ECO:0007669"/>
    <property type="project" value="InterPro"/>
</dbReference>
<dbReference type="InterPro" id="IPR017900">
    <property type="entry name" value="4Fe4S_Fe_S_CS"/>
</dbReference>
<dbReference type="PANTHER" id="PTHR32154:SF0">
    <property type="entry name" value="PYRUVATE-FLAVODOXIN OXIDOREDUCTASE-RELATED"/>
    <property type="match status" value="1"/>
</dbReference>
<keyword evidence="7 12" id="KW-0408">Iron</keyword>
<evidence type="ECO:0000256" key="7">
    <source>
        <dbReference type="ARBA" id="ARBA00023004"/>
    </source>
</evidence>
<keyword evidence="4 12" id="KW-0479">Metal-binding</keyword>
<dbReference type="InterPro" id="IPR050722">
    <property type="entry name" value="Pyruvate:ferred/Flavod_OxRd"/>
</dbReference>
<feature type="binding site" evidence="12">
    <location>
        <position position="707"/>
    </location>
    <ligand>
        <name>[4Fe-4S] cluster</name>
        <dbReference type="ChEBI" id="CHEBI:49883"/>
        <label>2</label>
    </ligand>
</feature>
<evidence type="ECO:0000256" key="5">
    <source>
        <dbReference type="ARBA" id="ARBA00022982"/>
    </source>
</evidence>
<dbReference type="GO" id="GO:0051539">
    <property type="term" value="F:4 iron, 4 sulfur cluster binding"/>
    <property type="evidence" value="ECO:0007669"/>
    <property type="project" value="UniProtKB-KW"/>
</dbReference>
<dbReference type="Gene3D" id="4.10.780.10">
    <property type="entry name" value="Pyruvate-flavodoxin oxidoreductase, EKR domain"/>
    <property type="match status" value="1"/>
</dbReference>
<dbReference type="InterPro" id="IPR009014">
    <property type="entry name" value="Transketo_C/PFOR_II"/>
</dbReference>
<dbReference type="FunFam" id="3.40.50.970:FF:000041">
    <property type="entry name" value="Pyruvate:ferredoxin (Flavodoxin) oxidoreductase"/>
    <property type="match status" value="1"/>
</dbReference>
<dbReference type="Pfam" id="PF01558">
    <property type="entry name" value="POR"/>
    <property type="match status" value="1"/>
</dbReference>
<dbReference type="Gene3D" id="3.40.50.970">
    <property type="match status" value="2"/>
</dbReference>
<dbReference type="InterPro" id="IPR017896">
    <property type="entry name" value="4Fe4S_Fe-S-bd"/>
</dbReference>
<dbReference type="GO" id="GO:0022900">
    <property type="term" value="P:electron transport chain"/>
    <property type="evidence" value="ECO:0007669"/>
    <property type="project" value="InterPro"/>
</dbReference>
<feature type="domain" description="Pyruvate-flavodoxin oxidoreductase EKR" evidence="14">
    <location>
        <begin position="630"/>
        <end position="687"/>
    </location>
</feature>
<feature type="binding site" evidence="12">
    <location>
        <position position="756"/>
    </location>
    <ligand>
        <name>[4Fe-4S] cluster</name>
        <dbReference type="ChEBI" id="CHEBI:49883"/>
        <label>2</label>
    </ligand>
</feature>
<dbReference type="GO" id="GO:0030976">
    <property type="term" value="F:thiamine pyrophosphate binding"/>
    <property type="evidence" value="ECO:0007669"/>
    <property type="project" value="InterPro"/>
</dbReference>
<evidence type="ECO:0000256" key="12">
    <source>
        <dbReference type="PIRSR" id="PIRSR000159-50"/>
    </source>
</evidence>
<keyword evidence="16" id="KW-1185">Reference proteome</keyword>
<keyword evidence="15" id="KW-0670">Pyruvate</keyword>
<feature type="binding site" evidence="12">
    <location>
        <position position="1089"/>
    </location>
    <ligand>
        <name>[4Fe-4S] cluster</name>
        <dbReference type="ChEBI" id="CHEBI:49883"/>
        <label>3</label>
    </ligand>
</feature>